<dbReference type="Pfam" id="PF01368">
    <property type="entry name" value="DHH"/>
    <property type="match status" value="1"/>
</dbReference>
<evidence type="ECO:0000313" key="4">
    <source>
        <dbReference type="Proteomes" id="UP000051373"/>
    </source>
</evidence>
<dbReference type="InterPro" id="IPR001667">
    <property type="entry name" value="DDH_dom"/>
</dbReference>
<dbReference type="PATRIC" id="fig|1703779.3.peg.213"/>
<organism evidence="3 4">
    <name type="scientific">candidate division WOR_3 bacterium SM23_42</name>
    <dbReference type="NCBI Taxonomy" id="1703779"/>
    <lineage>
        <taxon>Bacteria</taxon>
        <taxon>Bacteria division WOR-3</taxon>
    </lineage>
</organism>
<evidence type="ECO:0008006" key="5">
    <source>
        <dbReference type="Google" id="ProtNLM"/>
    </source>
</evidence>
<sequence>MSVLGADKMLVEKYASAFSIPRELAQIIARRYPEYSGAQRFLFPDVNQLCDPSLMPDIDTAANEIIGAVNKGEGILIYTHDDVDGYTSAAVVYKALDDVTRGSDHVHVYPIIREQDGYILNPQVLKSYRDRGVRLLLTVDFGISNEENFRIAQQAGLKAVICDHHETALTSFPAAAVNPKRPDSRYPFRELAGVGVAFKLAQFLYERFFGINANEFYSLRKAFFPIVCIGTFSDRVVLREENRVFCTHGMRLMNEIEEPWMTCLKRNGQVDVNRLLKEVIPTIGSAAYIDPKLGVEFFIENNLDKVAECYDKLRETDEKRRQEIDSLFGEVVTSAKVTSKLVLSLIPLSKQHYLGSVAARLRDYYRRNSIIIGVKDEKCVGELRSCDIDLYRLLHEMRRFFLDFGGHKKAAGFSIERRNLDAFLGEFVNKIEKHSPDILEGCNSSEVVPEALLRKSEANMLEILMPFGEGNPAPVLTDGVSTYTVDNALNIVEKV</sequence>
<name>A0A0S8FWK5_UNCW3</name>
<dbReference type="EMBL" id="LJUJ01000001">
    <property type="protein sequence ID" value="KPK64737.1"/>
    <property type="molecule type" value="Genomic_DNA"/>
</dbReference>
<reference evidence="3 4" key="1">
    <citation type="journal article" date="2015" name="Microbiome">
        <title>Genomic resolution of linkages in carbon, nitrogen, and sulfur cycling among widespread estuary sediment bacteria.</title>
        <authorList>
            <person name="Baker B.J."/>
            <person name="Lazar C.S."/>
            <person name="Teske A.P."/>
            <person name="Dick G.J."/>
        </authorList>
    </citation>
    <scope>NUCLEOTIDE SEQUENCE [LARGE SCALE GENOMIC DNA]</scope>
    <source>
        <strain evidence="3">SM23_42</strain>
    </source>
</reference>
<dbReference type="SUPFAM" id="SSF64182">
    <property type="entry name" value="DHH phosphoesterases"/>
    <property type="match status" value="1"/>
</dbReference>
<protein>
    <recommendedName>
        <fullName evidence="5">Single-stranded-DNA-specific exonuclease RecJ</fullName>
    </recommendedName>
</protein>
<dbReference type="Pfam" id="PF02272">
    <property type="entry name" value="DHHA1"/>
    <property type="match status" value="1"/>
</dbReference>
<dbReference type="STRING" id="1703779.AMJ83_00670"/>
<accession>A0A0S8FWK5</accession>
<feature type="domain" description="DDH" evidence="1">
    <location>
        <begin position="75"/>
        <end position="231"/>
    </location>
</feature>
<dbReference type="AlphaFoldDB" id="A0A0S8FWK5"/>
<dbReference type="InterPro" id="IPR051673">
    <property type="entry name" value="SSDNA_exonuclease_RecJ"/>
</dbReference>
<dbReference type="InterPro" id="IPR003156">
    <property type="entry name" value="DHHA1_dom"/>
</dbReference>
<dbReference type="GO" id="GO:0004527">
    <property type="term" value="F:exonuclease activity"/>
    <property type="evidence" value="ECO:0007669"/>
    <property type="project" value="UniProtKB-KW"/>
</dbReference>
<gene>
    <name evidence="3" type="ORF">AMJ83_00670</name>
</gene>
<dbReference type="PANTHER" id="PTHR30255:SF2">
    <property type="entry name" value="SINGLE-STRANDED-DNA-SPECIFIC EXONUCLEASE RECJ"/>
    <property type="match status" value="1"/>
</dbReference>
<dbReference type="PANTHER" id="PTHR30255">
    <property type="entry name" value="SINGLE-STRANDED-DNA-SPECIFIC EXONUCLEASE RECJ"/>
    <property type="match status" value="1"/>
</dbReference>
<dbReference type="GO" id="GO:0003676">
    <property type="term" value="F:nucleic acid binding"/>
    <property type="evidence" value="ECO:0007669"/>
    <property type="project" value="InterPro"/>
</dbReference>
<dbReference type="InterPro" id="IPR038763">
    <property type="entry name" value="DHH_sf"/>
</dbReference>
<dbReference type="Gene3D" id="3.10.310.30">
    <property type="match status" value="1"/>
</dbReference>
<dbReference type="Proteomes" id="UP000051373">
    <property type="component" value="Unassembled WGS sequence"/>
</dbReference>
<comment type="caution">
    <text evidence="3">The sequence shown here is derived from an EMBL/GenBank/DDBJ whole genome shotgun (WGS) entry which is preliminary data.</text>
</comment>
<evidence type="ECO:0000259" key="1">
    <source>
        <dbReference type="Pfam" id="PF01368"/>
    </source>
</evidence>
<proteinExistence type="predicted"/>
<dbReference type="Gene3D" id="3.90.1640.30">
    <property type="match status" value="1"/>
</dbReference>
<evidence type="ECO:0000259" key="2">
    <source>
        <dbReference type="Pfam" id="PF02272"/>
    </source>
</evidence>
<feature type="domain" description="DHHA1" evidence="2">
    <location>
        <begin position="354"/>
        <end position="429"/>
    </location>
</feature>
<evidence type="ECO:0000313" key="3">
    <source>
        <dbReference type="EMBL" id="KPK64737.1"/>
    </source>
</evidence>